<evidence type="ECO:0000313" key="3">
    <source>
        <dbReference type="Proteomes" id="UP001148932"/>
    </source>
</evidence>
<gene>
    <name evidence="2" type="ORF">OIN59_10990</name>
</gene>
<dbReference type="Proteomes" id="UP001148932">
    <property type="component" value="Unassembled WGS sequence"/>
</dbReference>
<dbReference type="InterPro" id="IPR036249">
    <property type="entry name" value="Thioredoxin-like_sf"/>
</dbReference>
<dbReference type="PROSITE" id="PS51352">
    <property type="entry name" value="THIOREDOXIN_2"/>
    <property type="match status" value="1"/>
</dbReference>
<sequence length="178" mass="19838">MLVPRQQAPALEVQTLTGEPFRLAAERPERFTLISFYRGLHCPICATYLKELERLTPSFAERGVATIAVSSDTRERAQLMAEKIGAANLRLGWGLPLEVARNWGLYLSAGRGKTSIGIEEPALFSEPGVFLIRPDNSIYFLSVQSMPFVRPSFAEMLQALDFVIRNDYPGRGEYTGVV</sequence>
<dbReference type="Gene3D" id="3.40.30.10">
    <property type="entry name" value="Glutaredoxin"/>
    <property type="match status" value="1"/>
</dbReference>
<dbReference type="InterPro" id="IPR013766">
    <property type="entry name" value="Thioredoxin_domain"/>
</dbReference>
<accession>A0ABT5RW87</accession>
<evidence type="ECO:0000313" key="2">
    <source>
        <dbReference type="EMBL" id="MDD2177960.1"/>
    </source>
</evidence>
<comment type="caution">
    <text evidence="2">The sequence shown here is derived from an EMBL/GenBank/DDBJ whole genome shotgun (WGS) entry which is preliminary data.</text>
</comment>
<name>A0ABT5RW87_9BURK</name>
<reference evidence="2" key="1">
    <citation type="submission" date="2022-10" db="EMBL/GenBank/DDBJ databases">
        <title>Description of microaerobic benzene degrading bacteria.</title>
        <authorList>
            <person name="Bedics A."/>
            <person name="Tancsics A."/>
            <person name="Banerjee S."/>
        </authorList>
    </citation>
    <scope>NUCLEOTIDE SEQUENCE</scope>
    <source>
        <strain evidence="2">D2M1</strain>
    </source>
</reference>
<dbReference type="RefSeq" id="WP_274110182.1">
    <property type="nucleotide sequence ID" value="NZ_JAPCKI010000005.1"/>
</dbReference>
<feature type="domain" description="Thioredoxin" evidence="1">
    <location>
        <begin position="2"/>
        <end position="165"/>
    </location>
</feature>
<dbReference type="EMBL" id="JAPCKI010000005">
    <property type="protein sequence ID" value="MDD2177960.1"/>
    <property type="molecule type" value="Genomic_DNA"/>
</dbReference>
<protein>
    <submittedName>
        <fullName evidence="2">AhpC/TSA family protein</fullName>
    </submittedName>
</protein>
<proteinExistence type="predicted"/>
<dbReference type="CDD" id="cd02970">
    <property type="entry name" value="PRX_like2"/>
    <property type="match status" value="1"/>
</dbReference>
<keyword evidence="3" id="KW-1185">Reference proteome</keyword>
<dbReference type="SUPFAM" id="SSF52833">
    <property type="entry name" value="Thioredoxin-like"/>
    <property type="match status" value="1"/>
</dbReference>
<evidence type="ECO:0000259" key="1">
    <source>
        <dbReference type="PROSITE" id="PS51352"/>
    </source>
</evidence>
<dbReference type="Pfam" id="PF00578">
    <property type="entry name" value="AhpC-TSA"/>
    <property type="match status" value="1"/>
</dbReference>
<organism evidence="2 3">
    <name type="scientific">Acidovorax benzenivorans</name>
    <dbReference type="NCBI Taxonomy" id="2987520"/>
    <lineage>
        <taxon>Bacteria</taxon>
        <taxon>Pseudomonadati</taxon>
        <taxon>Pseudomonadota</taxon>
        <taxon>Betaproteobacteria</taxon>
        <taxon>Burkholderiales</taxon>
        <taxon>Comamonadaceae</taxon>
        <taxon>Acidovorax</taxon>
    </lineage>
</organism>
<dbReference type="InterPro" id="IPR000866">
    <property type="entry name" value="AhpC/TSA"/>
</dbReference>